<dbReference type="PANTHER" id="PTHR30204">
    <property type="entry name" value="REDOX-CYCLING DRUG-SENSING TRANSCRIPTIONAL ACTIVATOR SOXR"/>
    <property type="match status" value="1"/>
</dbReference>
<dbReference type="Gene3D" id="1.10.490.50">
    <property type="entry name" value="Antibiotic binding domain of TipA-like multidrug resistance regulators"/>
    <property type="match status" value="1"/>
</dbReference>
<dbReference type="PRINTS" id="PR00040">
    <property type="entry name" value="HTHMERR"/>
</dbReference>
<dbReference type="InterPro" id="IPR009061">
    <property type="entry name" value="DNA-bd_dom_put_sf"/>
</dbReference>
<evidence type="ECO:0000256" key="2">
    <source>
        <dbReference type="ARBA" id="ARBA00023125"/>
    </source>
</evidence>
<dbReference type="InterPro" id="IPR047057">
    <property type="entry name" value="MerR_fam"/>
</dbReference>
<keyword evidence="2" id="KW-0238">DNA-binding</keyword>
<keyword evidence="1" id="KW-0805">Transcription regulation</keyword>
<feature type="domain" description="HTH merR-type" evidence="5">
    <location>
        <begin position="1"/>
        <end position="71"/>
    </location>
</feature>
<dbReference type="SUPFAM" id="SSF46955">
    <property type="entry name" value="Putative DNA-binding domain"/>
    <property type="match status" value="1"/>
</dbReference>
<dbReference type="EMBL" id="BAAAUX010000029">
    <property type="protein sequence ID" value="GAA2815913.1"/>
    <property type="molecule type" value="Genomic_DNA"/>
</dbReference>
<keyword evidence="3" id="KW-0010">Activator</keyword>
<keyword evidence="7" id="KW-1185">Reference proteome</keyword>
<evidence type="ECO:0000256" key="3">
    <source>
        <dbReference type="ARBA" id="ARBA00023159"/>
    </source>
</evidence>
<dbReference type="SUPFAM" id="SSF89082">
    <property type="entry name" value="Antibiotic binding domain of TipA-like multidrug resistance regulators"/>
    <property type="match status" value="1"/>
</dbReference>
<comment type="caution">
    <text evidence="6">The sequence shown here is derived from an EMBL/GenBank/DDBJ whole genome shotgun (WGS) entry which is preliminary data.</text>
</comment>
<evidence type="ECO:0000256" key="1">
    <source>
        <dbReference type="ARBA" id="ARBA00023015"/>
    </source>
</evidence>
<organism evidence="6 7">
    <name type="scientific">Saccharopolyspora taberi</name>
    <dbReference type="NCBI Taxonomy" id="60895"/>
    <lineage>
        <taxon>Bacteria</taxon>
        <taxon>Bacillati</taxon>
        <taxon>Actinomycetota</taxon>
        <taxon>Actinomycetes</taxon>
        <taxon>Pseudonocardiales</taxon>
        <taxon>Pseudonocardiaceae</taxon>
        <taxon>Saccharopolyspora</taxon>
    </lineage>
</organism>
<gene>
    <name evidence="6" type="ORF">GCM10010470_59230</name>
</gene>
<dbReference type="PROSITE" id="PS00552">
    <property type="entry name" value="HTH_MERR_1"/>
    <property type="match status" value="1"/>
</dbReference>
<dbReference type="InterPro" id="IPR012925">
    <property type="entry name" value="TipAS_dom"/>
</dbReference>
<evidence type="ECO:0000313" key="7">
    <source>
        <dbReference type="Proteomes" id="UP001500979"/>
    </source>
</evidence>
<name>A0ABN3VL55_9PSEU</name>
<sequence>MGYSVGEAARIAGVTVRTLHHYDAIGLLVPSGRTAAGYRSYSDADLDRLRRVLAYRELGFVLDDIAGILAGGDPADHLRRQRELLLGQRGRLDRMLAAVERELEAVEMGIDLTQEEKFELFGDFDPDEYSEEAERRWGGTDAYKQSQERMRGFTKQDWSAFMASQDAVHRRFAEVMADGVAPDDERAMDVAEEHRQHITKWCYDCTYEIHRGLGEMYVADERFTAVYEGIAAGLAQFVRDAIAANASRAGA</sequence>
<dbReference type="Pfam" id="PF07739">
    <property type="entry name" value="TipAS"/>
    <property type="match status" value="1"/>
</dbReference>
<accession>A0ABN3VL55</accession>
<dbReference type="CDD" id="cd01106">
    <property type="entry name" value="HTH_TipAL-Mta"/>
    <property type="match status" value="1"/>
</dbReference>
<protein>
    <submittedName>
        <fullName evidence="6">MerR family transcriptional regulator</fullName>
    </submittedName>
</protein>
<dbReference type="Pfam" id="PF13411">
    <property type="entry name" value="MerR_1"/>
    <property type="match status" value="1"/>
</dbReference>
<dbReference type="SMART" id="SM00422">
    <property type="entry name" value="HTH_MERR"/>
    <property type="match status" value="1"/>
</dbReference>
<dbReference type="InterPro" id="IPR036244">
    <property type="entry name" value="TipA-like_antibiotic-bd"/>
</dbReference>
<dbReference type="RefSeq" id="WP_344685337.1">
    <property type="nucleotide sequence ID" value="NZ_BAAAUX010000029.1"/>
</dbReference>
<evidence type="ECO:0000259" key="5">
    <source>
        <dbReference type="PROSITE" id="PS50937"/>
    </source>
</evidence>
<evidence type="ECO:0000256" key="4">
    <source>
        <dbReference type="ARBA" id="ARBA00023163"/>
    </source>
</evidence>
<keyword evidence="4" id="KW-0804">Transcription</keyword>
<dbReference type="InterPro" id="IPR000551">
    <property type="entry name" value="MerR-type_HTH_dom"/>
</dbReference>
<dbReference type="Gene3D" id="1.10.1660.10">
    <property type="match status" value="1"/>
</dbReference>
<evidence type="ECO:0000313" key="6">
    <source>
        <dbReference type="EMBL" id="GAA2815913.1"/>
    </source>
</evidence>
<reference evidence="6 7" key="1">
    <citation type="journal article" date="2019" name="Int. J. Syst. Evol. Microbiol.">
        <title>The Global Catalogue of Microorganisms (GCM) 10K type strain sequencing project: providing services to taxonomists for standard genome sequencing and annotation.</title>
        <authorList>
            <consortium name="The Broad Institute Genomics Platform"/>
            <consortium name="The Broad Institute Genome Sequencing Center for Infectious Disease"/>
            <person name="Wu L."/>
            <person name="Ma J."/>
        </authorList>
    </citation>
    <scope>NUCLEOTIDE SEQUENCE [LARGE SCALE GENOMIC DNA]</scope>
    <source>
        <strain evidence="6 7">JCM 9383</strain>
    </source>
</reference>
<dbReference type="Proteomes" id="UP001500979">
    <property type="component" value="Unassembled WGS sequence"/>
</dbReference>
<dbReference type="PROSITE" id="PS50937">
    <property type="entry name" value="HTH_MERR_2"/>
    <property type="match status" value="1"/>
</dbReference>
<proteinExistence type="predicted"/>
<dbReference type="PANTHER" id="PTHR30204:SF90">
    <property type="entry name" value="HTH-TYPE TRANSCRIPTIONAL ACTIVATOR MTA"/>
    <property type="match status" value="1"/>
</dbReference>